<organism evidence="1 2">
    <name type="scientific">Niastella populi</name>
    <dbReference type="NCBI Taxonomy" id="550983"/>
    <lineage>
        <taxon>Bacteria</taxon>
        <taxon>Pseudomonadati</taxon>
        <taxon>Bacteroidota</taxon>
        <taxon>Chitinophagia</taxon>
        <taxon>Chitinophagales</taxon>
        <taxon>Chitinophagaceae</taxon>
        <taxon>Niastella</taxon>
    </lineage>
</organism>
<gene>
    <name evidence="1" type="ORF">A4R26_13270</name>
</gene>
<sequence>MEAPENFFGASKLLKDLNALVNAEPSGSTKAIIRPASAYITYSLKTPDHLITAISTCLIVPKKGMNFSV</sequence>
<evidence type="ECO:0000313" key="2">
    <source>
        <dbReference type="Proteomes" id="UP000192276"/>
    </source>
</evidence>
<name>A0A1V9G8E0_9BACT</name>
<proteinExistence type="predicted"/>
<keyword evidence="2" id="KW-1185">Reference proteome</keyword>
<evidence type="ECO:0000313" key="1">
    <source>
        <dbReference type="EMBL" id="OQP66736.1"/>
    </source>
</evidence>
<comment type="caution">
    <text evidence="1">The sequence shown here is derived from an EMBL/GenBank/DDBJ whole genome shotgun (WGS) entry which is preliminary data.</text>
</comment>
<dbReference type="Proteomes" id="UP000192276">
    <property type="component" value="Unassembled WGS sequence"/>
</dbReference>
<reference evidence="2" key="1">
    <citation type="submission" date="2016-04" db="EMBL/GenBank/DDBJ databases">
        <authorList>
            <person name="Chen L."/>
            <person name="Zhuang W."/>
            <person name="Wang G."/>
        </authorList>
    </citation>
    <scope>NUCLEOTIDE SEQUENCE [LARGE SCALE GENOMIC DNA]</scope>
    <source>
        <strain evidence="2">208</strain>
    </source>
</reference>
<protein>
    <submittedName>
        <fullName evidence="1">Uncharacterized protein</fullName>
    </submittedName>
</protein>
<dbReference type="EMBL" id="LWBP01000045">
    <property type="protein sequence ID" value="OQP66736.1"/>
    <property type="molecule type" value="Genomic_DNA"/>
</dbReference>
<accession>A0A1V9G8E0</accession>
<dbReference type="AlphaFoldDB" id="A0A1V9G8E0"/>
<dbReference type="STRING" id="550983.A4R26_13270"/>